<protein>
    <recommendedName>
        <fullName evidence="6">Transposable element</fullName>
    </recommendedName>
</protein>
<gene>
    <name evidence="4" type="ORF">HPB52_005363</name>
</gene>
<dbReference type="GO" id="GO:0005634">
    <property type="term" value="C:nucleus"/>
    <property type="evidence" value="ECO:0007669"/>
    <property type="project" value="UniProtKB-SubCell"/>
</dbReference>
<dbReference type="SUPFAM" id="SSF46689">
    <property type="entry name" value="Homeodomain-like"/>
    <property type="match status" value="1"/>
</dbReference>
<dbReference type="EMBL" id="JABSTV010001246">
    <property type="protein sequence ID" value="KAH7975807.1"/>
    <property type="molecule type" value="Genomic_DNA"/>
</dbReference>
<dbReference type="PANTHER" id="PTHR23022:SF134">
    <property type="entry name" value="TRANSPOSABLE ELEMENT TC1 TRANSPOSASE"/>
    <property type="match status" value="1"/>
</dbReference>
<dbReference type="Pfam" id="PF13384">
    <property type="entry name" value="HTH_23"/>
    <property type="match status" value="1"/>
</dbReference>
<dbReference type="InterPro" id="IPR038717">
    <property type="entry name" value="Tc1-like_DDE_dom"/>
</dbReference>
<feature type="domain" description="Tc1-like transposase DDE" evidence="3">
    <location>
        <begin position="180"/>
        <end position="288"/>
    </location>
</feature>
<evidence type="ECO:0000313" key="4">
    <source>
        <dbReference type="EMBL" id="KAH7975807.1"/>
    </source>
</evidence>
<dbReference type="InterPro" id="IPR036388">
    <property type="entry name" value="WH-like_DNA-bd_sf"/>
</dbReference>
<dbReference type="InterPro" id="IPR036397">
    <property type="entry name" value="RNaseH_sf"/>
</dbReference>
<evidence type="ECO:0000256" key="1">
    <source>
        <dbReference type="ARBA" id="ARBA00004123"/>
    </source>
</evidence>
<sequence>MPRVSKEVRLQIVQYSKDGLSQRAIKKLVGTTTQTVNRTIKRYREDGTVADRPREKTKPRLTTDEEDRLIIAAVVDEPFLTAKEIRNELGLKVSPRVILLRLREAGLTCFSGNPRRVLTTRLKEIRLAFATEHADWTVEQWRKVVFTNECTMSLKWDPNRRAWRVVHSWNDPASIQQLTTSGHTSINVHATLTHAGLGPLVRIAGSATPEKVIDIIDKTLVPYLLNGPFRDGDYVLQQDTTPAYTSTQVQDHLERLGITEIDWPPKSEDLNPIKSVWELLRKRICRKRVSEPSPDKLWQLIKKEWDVLRKAPDLVRGHYNSLPNIIANVIRLKGSAV</sequence>
<evidence type="ECO:0008006" key="6">
    <source>
        <dbReference type="Google" id="ProtNLM"/>
    </source>
</evidence>
<dbReference type="Gene3D" id="1.10.10.10">
    <property type="entry name" value="Winged helix-like DNA-binding domain superfamily/Winged helix DNA-binding domain"/>
    <property type="match status" value="1"/>
</dbReference>
<dbReference type="InterPro" id="IPR052338">
    <property type="entry name" value="Transposase_5"/>
</dbReference>
<dbReference type="GO" id="GO:0003677">
    <property type="term" value="F:DNA binding"/>
    <property type="evidence" value="ECO:0007669"/>
    <property type="project" value="InterPro"/>
</dbReference>
<comment type="subcellular location">
    <subcellularLocation>
        <location evidence="1">Nucleus</location>
    </subcellularLocation>
</comment>
<dbReference type="Gene3D" id="3.30.420.10">
    <property type="entry name" value="Ribonuclease H-like superfamily/Ribonuclease H"/>
    <property type="match status" value="1"/>
</dbReference>
<evidence type="ECO:0000313" key="5">
    <source>
        <dbReference type="Proteomes" id="UP000821837"/>
    </source>
</evidence>
<dbReference type="PANTHER" id="PTHR23022">
    <property type="entry name" value="TRANSPOSABLE ELEMENT-RELATED"/>
    <property type="match status" value="1"/>
</dbReference>
<dbReference type="InterPro" id="IPR002492">
    <property type="entry name" value="Transposase_Tc1-like"/>
</dbReference>
<reference evidence="4" key="1">
    <citation type="journal article" date="2020" name="Cell">
        <title>Large-Scale Comparative Analyses of Tick Genomes Elucidate Their Genetic Diversity and Vector Capacities.</title>
        <authorList>
            <consortium name="Tick Genome and Microbiome Consortium (TIGMIC)"/>
            <person name="Jia N."/>
            <person name="Wang J."/>
            <person name="Shi W."/>
            <person name="Du L."/>
            <person name="Sun Y."/>
            <person name="Zhan W."/>
            <person name="Jiang J.F."/>
            <person name="Wang Q."/>
            <person name="Zhang B."/>
            <person name="Ji P."/>
            <person name="Bell-Sakyi L."/>
            <person name="Cui X.M."/>
            <person name="Yuan T.T."/>
            <person name="Jiang B.G."/>
            <person name="Yang W.F."/>
            <person name="Lam T.T."/>
            <person name="Chang Q.C."/>
            <person name="Ding S.J."/>
            <person name="Wang X.J."/>
            <person name="Zhu J.G."/>
            <person name="Ruan X.D."/>
            <person name="Zhao L."/>
            <person name="Wei J.T."/>
            <person name="Ye R.Z."/>
            <person name="Que T.C."/>
            <person name="Du C.H."/>
            <person name="Zhou Y.H."/>
            <person name="Cheng J.X."/>
            <person name="Dai P.F."/>
            <person name="Guo W.B."/>
            <person name="Han X.H."/>
            <person name="Huang E.J."/>
            <person name="Li L.F."/>
            <person name="Wei W."/>
            <person name="Gao Y.C."/>
            <person name="Liu J.Z."/>
            <person name="Shao H.Z."/>
            <person name="Wang X."/>
            <person name="Wang C.C."/>
            <person name="Yang T.C."/>
            <person name="Huo Q.B."/>
            <person name="Li W."/>
            <person name="Chen H.Y."/>
            <person name="Chen S.E."/>
            <person name="Zhou L.G."/>
            <person name="Ni X.B."/>
            <person name="Tian J.H."/>
            <person name="Sheng Y."/>
            <person name="Liu T."/>
            <person name="Pan Y.S."/>
            <person name="Xia L.Y."/>
            <person name="Li J."/>
            <person name="Zhao F."/>
            <person name="Cao W.C."/>
        </authorList>
    </citation>
    <scope>NUCLEOTIDE SEQUENCE</scope>
    <source>
        <strain evidence="4">Rsan-2018</strain>
    </source>
</reference>
<name>A0A9D4T517_RHISA</name>
<proteinExistence type="predicted"/>
<organism evidence="4 5">
    <name type="scientific">Rhipicephalus sanguineus</name>
    <name type="common">Brown dog tick</name>
    <name type="synonym">Ixodes sanguineus</name>
    <dbReference type="NCBI Taxonomy" id="34632"/>
    <lineage>
        <taxon>Eukaryota</taxon>
        <taxon>Metazoa</taxon>
        <taxon>Ecdysozoa</taxon>
        <taxon>Arthropoda</taxon>
        <taxon>Chelicerata</taxon>
        <taxon>Arachnida</taxon>
        <taxon>Acari</taxon>
        <taxon>Parasitiformes</taxon>
        <taxon>Ixodida</taxon>
        <taxon>Ixodoidea</taxon>
        <taxon>Ixodidae</taxon>
        <taxon>Rhipicephalinae</taxon>
        <taxon>Rhipicephalus</taxon>
        <taxon>Rhipicephalus</taxon>
    </lineage>
</organism>
<dbReference type="InterPro" id="IPR009057">
    <property type="entry name" value="Homeodomain-like_sf"/>
</dbReference>
<feature type="domain" description="Transposase Tc1-like" evidence="2">
    <location>
        <begin position="67"/>
        <end position="135"/>
    </location>
</feature>
<accession>A0A9D4T517</accession>
<dbReference type="Proteomes" id="UP000821837">
    <property type="component" value="Chromosome 10"/>
</dbReference>
<dbReference type="Pfam" id="PF01498">
    <property type="entry name" value="HTH_Tnp_Tc3_2"/>
    <property type="match status" value="1"/>
</dbReference>
<keyword evidence="5" id="KW-1185">Reference proteome</keyword>
<dbReference type="Pfam" id="PF13358">
    <property type="entry name" value="DDE_3"/>
    <property type="match status" value="1"/>
</dbReference>
<evidence type="ECO:0000259" key="3">
    <source>
        <dbReference type="Pfam" id="PF13358"/>
    </source>
</evidence>
<dbReference type="GO" id="GO:0015074">
    <property type="term" value="P:DNA integration"/>
    <property type="evidence" value="ECO:0007669"/>
    <property type="project" value="InterPro"/>
</dbReference>
<reference evidence="4" key="2">
    <citation type="submission" date="2021-09" db="EMBL/GenBank/DDBJ databases">
        <authorList>
            <person name="Jia N."/>
            <person name="Wang J."/>
            <person name="Shi W."/>
            <person name="Du L."/>
            <person name="Sun Y."/>
            <person name="Zhan W."/>
            <person name="Jiang J."/>
            <person name="Wang Q."/>
            <person name="Zhang B."/>
            <person name="Ji P."/>
            <person name="Sakyi L.B."/>
            <person name="Cui X."/>
            <person name="Yuan T."/>
            <person name="Jiang B."/>
            <person name="Yang W."/>
            <person name="Lam T.T.-Y."/>
            <person name="Chang Q."/>
            <person name="Ding S."/>
            <person name="Wang X."/>
            <person name="Zhu J."/>
            <person name="Ruan X."/>
            <person name="Zhao L."/>
            <person name="Wei J."/>
            <person name="Que T."/>
            <person name="Du C."/>
            <person name="Cheng J."/>
            <person name="Dai P."/>
            <person name="Han X."/>
            <person name="Huang E."/>
            <person name="Gao Y."/>
            <person name="Liu J."/>
            <person name="Shao H."/>
            <person name="Ye R."/>
            <person name="Li L."/>
            <person name="Wei W."/>
            <person name="Wang X."/>
            <person name="Wang C."/>
            <person name="Huo Q."/>
            <person name="Li W."/>
            <person name="Guo W."/>
            <person name="Chen H."/>
            <person name="Chen S."/>
            <person name="Zhou L."/>
            <person name="Zhou L."/>
            <person name="Ni X."/>
            <person name="Tian J."/>
            <person name="Zhou Y."/>
            <person name="Sheng Y."/>
            <person name="Liu T."/>
            <person name="Pan Y."/>
            <person name="Xia L."/>
            <person name="Li J."/>
            <person name="Zhao F."/>
            <person name="Cao W."/>
        </authorList>
    </citation>
    <scope>NUCLEOTIDE SEQUENCE</scope>
    <source>
        <strain evidence="4">Rsan-2018</strain>
        <tissue evidence="4">Larvae</tissue>
    </source>
</reference>
<dbReference type="GO" id="GO:0006313">
    <property type="term" value="P:DNA transposition"/>
    <property type="evidence" value="ECO:0007669"/>
    <property type="project" value="InterPro"/>
</dbReference>
<comment type="caution">
    <text evidence="4">The sequence shown here is derived from an EMBL/GenBank/DDBJ whole genome shotgun (WGS) entry which is preliminary data.</text>
</comment>
<dbReference type="AlphaFoldDB" id="A0A9D4T517"/>
<evidence type="ECO:0000259" key="2">
    <source>
        <dbReference type="Pfam" id="PF01498"/>
    </source>
</evidence>